<feature type="region of interest" description="Disordered" evidence="1">
    <location>
        <begin position="303"/>
        <end position="326"/>
    </location>
</feature>
<evidence type="ECO:0000256" key="1">
    <source>
        <dbReference type="SAM" id="MobiDB-lite"/>
    </source>
</evidence>
<sequence>METRRKRKEPTSWNRHMRGVESLWYYGYETSRAIAFDAQIYFEPSHGIKGNVFVPVSTVLGWGLPLPDNQSKDDNDDEANGENRVSAWTDEDLIDEAPADWRMPNDNKESGIKTPVRLGDGTMRNLQIRANVYPAITRHVRKVLSLGGGKSFKPTRQCDMPLEWPLLVKPLDRRKNLIYSRFGLSIDQFLQVLIEEVNIVNDESKQITNKRNAVDGEWKLQLYDDKPRTQGYKMMSKDPFELYSTWIHEDDWDSYMKMLAETQANPIRNFISCKKKNAYKALDDLMLAVGARDLMIQDSLSSEKRESLGLDPNQNESDKAALSEPKKRQIRKVIKEKRIQGIESQFKTYKFNNGQATINVELSAAKMNAASGKRPSQLTQTAVMGGVSASKIATSLGWEKERLASGFFSSEWLHLSAFSWGGFLPAGEKSGFSTSQNLENLIFGTSETNSLMTSTTDQFVMERYEMAWQDLYREEQKIQDRKAKANENTSRPLQGQLSIHCNNFSNPIRRDFFDSDNKYKFGEFTIPEESVNRANATADEQFESEDPHLMCKAYASSNDTSQRHLQDLLEPENAASYDEMLALAYDFPFVVYSIEYTIQNDFKSIILDEASTRASFQFYPFHRSLYHQAEAVLDALVWKRLKEGADSWLERHFGEKGTEGFGKGDVEANGEKHEIAIDVENTDANDSKKETEAMGEEQTEAMVLEDAEIDSKDNGTAMDDEGR</sequence>
<feature type="compositionally biased region" description="Basic and acidic residues" evidence="1">
    <location>
        <begin position="316"/>
        <end position="326"/>
    </location>
</feature>
<keyword evidence="3" id="KW-1185">Reference proteome</keyword>
<proteinExistence type="predicted"/>
<organism evidence="2 3">
    <name type="scientific">Colletotrichum fioriniae PJ7</name>
    <dbReference type="NCBI Taxonomy" id="1445577"/>
    <lineage>
        <taxon>Eukaryota</taxon>
        <taxon>Fungi</taxon>
        <taxon>Dikarya</taxon>
        <taxon>Ascomycota</taxon>
        <taxon>Pezizomycotina</taxon>
        <taxon>Sordariomycetes</taxon>
        <taxon>Hypocreomycetidae</taxon>
        <taxon>Glomerellales</taxon>
        <taxon>Glomerellaceae</taxon>
        <taxon>Colletotrichum</taxon>
        <taxon>Colletotrichum acutatum species complex</taxon>
    </lineage>
</organism>
<dbReference type="EMBL" id="JARH01000888">
    <property type="protein sequence ID" value="EXF75736.1"/>
    <property type="molecule type" value="Genomic_DNA"/>
</dbReference>
<comment type="caution">
    <text evidence="2">The sequence shown here is derived from an EMBL/GenBank/DDBJ whole genome shotgun (WGS) entry which is preliminary data.</text>
</comment>
<protein>
    <submittedName>
        <fullName evidence="2">Uncharacterized protein</fullName>
    </submittedName>
</protein>
<evidence type="ECO:0000313" key="2">
    <source>
        <dbReference type="EMBL" id="EXF75736.1"/>
    </source>
</evidence>
<dbReference type="Proteomes" id="UP000020467">
    <property type="component" value="Unassembled WGS sequence"/>
</dbReference>
<dbReference type="KEGG" id="cfj:CFIO01_05332"/>
<feature type="region of interest" description="Disordered" evidence="1">
    <location>
        <begin position="67"/>
        <end position="86"/>
    </location>
</feature>
<accession>A0A010R6B0</accession>
<gene>
    <name evidence="2" type="ORF">CFIO01_05332</name>
</gene>
<dbReference type="eggNOG" id="ENOG502STJN">
    <property type="taxonomic scope" value="Eukaryota"/>
</dbReference>
<reference evidence="2 3" key="1">
    <citation type="submission" date="2014-02" db="EMBL/GenBank/DDBJ databases">
        <title>The genome sequence of Colletotrichum fioriniae PJ7.</title>
        <authorList>
            <person name="Baroncelli R."/>
            <person name="Thon M.R."/>
        </authorList>
    </citation>
    <scope>NUCLEOTIDE SEQUENCE [LARGE SCALE GENOMIC DNA]</scope>
    <source>
        <strain evidence="2 3">PJ7</strain>
    </source>
</reference>
<name>A0A010R6B0_9PEZI</name>
<feature type="compositionally biased region" description="Acidic residues" evidence="1">
    <location>
        <begin position="693"/>
        <end position="708"/>
    </location>
</feature>
<dbReference type="AlphaFoldDB" id="A0A010R6B0"/>
<dbReference type="HOGENOM" id="CLU_382627_0_0_1"/>
<evidence type="ECO:0000313" key="3">
    <source>
        <dbReference type="Proteomes" id="UP000020467"/>
    </source>
</evidence>
<dbReference type="OrthoDB" id="5427329at2759"/>
<feature type="region of interest" description="Disordered" evidence="1">
    <location>
        <begin position="681"/>
        <end position="723"/>
    </location>
</feature>